<evidence type="ECO:0000256" key="6">
    <source>
        <dbReference type="ARBA" id="ARBA00044538"/>
    </source>
</evidence>
<dbReference type="Gene3D" id="3.30.70.1490">
    <property type="entry name" value="Cysteine protease Prp"/>
    <property type="match status" value="1"/>
</dbReference>
<organism evidence="7 8">
    <name type="scientific">Herbinix luporum</name>
    <dbReference type="NCBI Taxonomy" id="1679721"/>
    <lineage>
        <taxon>Bacteria</taxon>
        <taxon>Bacillati</taxon>
        <taxon>Bacillota</taxon>
        <taxon>Clostridia</taxon>
        <taxon>Lachnospirales</taxon>
        <taxon>Lachnospiraceae</taxon>
        <taxon>Herbinix</taxon>
    </lineage>
</organism>
<keyword evidence="8" id="KW-1185">Reference proteome</keyword>
<dbReference type="AlphaFoldDB" id="A0A0K8J582"/>
<dbReference type="CDD" id="cd16332">
    <property type="entry name" value="Prp-like"/>
    <property type="match status" value="1"/>
</dbReference>
<dbReference type="KEGG" id="hsd:SD1D_0951"/>
<proteinExistence type="inferred from homology"/>
<evidence type="ECO:0000256" key="2">
    <source>
        <dbReference type="ARBA" id="ARBA00022670"/>
    </source>
</evidence>
<keyword evidence="3" id="KW-0378">Hydrolase</keyword>
<evidence type="ECO:0000313" key="8">
    <source>
        <dbReference type="Proteomes" id="UP000196053"/>
    </source>
</evidence>
<evidence type="ECO:0000256" key="3">
    <source>
        <dbReference type="ARBA" id="ARBA00022801"/>
    </source>
</evidence>
<dbReference type="GO" id="GO:0006508">
    <property type="term" value="P:proteolysis"/>
    <property type="evidence" value="ECO:0007669"/>
    <property type="project" value="UniProtKB-KW"/>
</dbReference>
<dbReference type="InterPro" id="IPR007422">
    <property type="entry name" value="Peptidase_Prp"/>
</dbReference>
<dbReference type="SUPFAM" id="SSF118010">
    <property type="entry name" value="TM1457-like"/>
    <property type="match status" value="1"/>
</dbReference>
<reference evidence="8" key="1">
    <citation type="submission" date="2015-09" db="EMBL/GenBank/DDBJ databases">
        <authorList>
            <person name="Wibberg D."/>
        </authorList>
    </citation>
    <scope>NUCLEOTIDE SEQUENCE [LARGE SCALE GENOMIC DNA]</scope>
    <source>
        <strain evidence="8">SD1D</strain>
    </source>
</reference>
<dbReference type="GO" id="GO:0008234">
    <property type="term" value="F:cysteine-type peptidase activity"/>
    <property type="evidence" value="ECO:0007669"/>
    <property type="project" value="UniProtKB-KW"/>
</dbReference>
<dbReference type="OrthoDB" id="48998at2"/>
<keyword evidence="4" id="KW-0788">Thiol protease</keyword>
<dbReference type="PANTHER" id="PTHR39178:SF1">
    <property type="entry name" value="RIBOSOMAL-PROCESSING CYSTEINE PROTEASE PRP"/>
    <property type="match status" value="1"/>
</dbReference>
<dbReference type="Proteomes" id="UP000196053">
    <property type="component" value="Chromosome I"/>
</dbReference>
<keyword evidence="2" id="KW-0645">Protease</keyword>
<dbReference type="EMBL" id="LN879430">
    <property type="protein sequence ID" value="CUH92498.1"/>
    <property type="molecule type" value="Genomic_DNA"/>
</dbReference>
<gene>
    <name evidence="7" type="ORF">SD1D_0951</name>
</gene>
<dbReference type="RefSeq" id="WP_058257861.1">
    <property type="nucleotide sequence ID" value="NZ_DUPS01000036.1"/>
</dbReference>
<evidence type="ECO:0000313" key="7">
    <source>
        <dbReference type="EMBL" id="CUH92498.1"/>
    </source>
</evidence>
<name>A0A0K8J582_9FIRM</name>
<dbReference type="Pfam" id="PF04327">
    <property type="entry name" value="Peptidase_Prp"/>
    <property type="match status" value="1"/>
</dbReference>
<evidence type="ECO:0000256" key="4">
    <source>
        <dbReference type="ARBA" id="ARBA00022807"/>
    </source>
</evidence>
<protein>
    <recommendedName>
        <fullName evidence="6">Ribosomal processing cysteine protease Prp</fullName>
    </recommendedName>
</protein>
<sequence>MIKVTIYKDKDNLITGFKVLGHAGYGQEGNDVVCAAVSALVINTINSIEYFTSDTFDYSEDEKSGLIEFHLTSPISKNGNLLLSSLAYGLHGIKKECKGKYISISERVSQKNK</sequence>
<accession>A0A0K8J582</accession>
<dbReference type="PANTHER" id="PTHR39178">
    <property type="entry name" value="HYPOTHETICAL RIBOSOME-ASSOCIATED PROTEIN"/>
    <property type="match status" value="1"/>
</dbReference>
<keyword evidence="1" id="KW-0690">Ribosome biogenesis</keyword>
<evidence type="ECO:0000256" key="5">
    <source>
        <dbReference type="ARBA" id="ARBA00044503"/>
    </source>
</evidence>
<dbReference type="InterPro" id="IPR036764">
    <property type="entry name" value="Peptidase_Prp_sf"/>
</dbReference>
<dbReference type="GO" id="GO:0042254">
    <property type="term" value="P:ribosome biogenesis"/>
    <property type="evidence" value="ECO:0007669"/>
    <property type="project" value="UniProtKB-KW"/>
</dbReference>
<evidence type="ECO:0000256" key="1">
    <source>
        <dbReference type="ARBA" id="ARBA00022517"/>
    </source>
</evidence>
<comment type="similarity">
    <text evidence="5">Belongs to the Prp family.</text>
</comment>